<sequence>MIQMGSVLRAFSAAMATGLALAASLGDASAASDDPGSVLTHVCQVDITYKSKSGDLVTATSCIDARYSCNDTPGVGVCAPGKSKSIVSKTCNWVALSMCQSQ</sequence>
<evidence type="ECO:0000256" key="1">
    <source>
        <dbReference type="SAM" id="SignalP"/>
    </source>
</evidence>
<dbReference type="Proteomes" id="UP001242480">
    <property type="component" value="Unassembled WGS sequence"/>
</dbReference>
<evidence type="ECO:0000313" key="2">
    <source>
        <dbReference type="EMBL" id="MDQ0467229.1"/>
    </source>
</evidence>
<dbReference type="RefSeq" id="WP_307266595.1">
    <property type="nucleotide sequence ID" value="NZ_JAUSVX010000001.1"/>
</dbReference>
<comment type="caution">
    <text evidence="2">The sequence shown here is derived from an EMBL/GenBank/DDBJ whole genome shotgun (WGS) entry which is preliminary data.</text>
</comment>
<proteinExistence type="predicted"/>
<feature type="chain" id="PRO_5046116988" evidence="1">
    <location>
        <begin position="23"/>
        <end position="102"/>
    </location>
</feature>
<keyword evidence="3" id="KW-1185">Reference proteome</keyword>
<accession>A0ABU0IYY6</accession>
<reference evidence="2 3" key="1">
    <citation type="submission" date="2023-07" db="EMBL/GenBank/DDBJ databases">
        <title>Genomic Encyclopedia of Type Strains, Phase IV (KMG-IV): sequencing the most valuable type-strain genomes for metagenomic binning, comparative biology and taxonomic classification.</title>
        <authorList>
            <person name="Goeker M."/>
        </authorList>
    </citation>
    <scope>NUCLEOTIDE SEQUENCE [LARGE SCALE GENOMIC DNA]</scope>
    <source>
        <strain evidence="2 3">DSM 19619</strain>
    </source>
</reference>
<dbReference type="EMBL" id="JAUSVX010000001">
    <property type="protein sequence ID" value="MDQ0467229.1"/>
    <property type="molecule type" value="Genomic_DNA"/>
</dbReference>
<keyword evidence="1" id="KW-0732">Signal</keyword>
<gene>
    <name evidence="2" type="ORF">QO011_000224</name>
</gene>
<protein>
    <submittedName>
        <fullName evidence="2">Uncharacterized protein</fullName>
    </submittedName>
</protein>
<name>A0ABU0IYY6_9HYPH</name>
<evidence type="ECO:0000313" key="3">
    <source>
        <dbReference type="Proteomes" id="UP001242480"/>
    </source>
</evidence>
<feature type="signal peptide" evidence="1">
    <location>
        <begin position="1"/>
        <end position="22"/>
    </location>
</feature>
<organism evidence="2 3">
    <name type="scientific">Labrys wisconsinensis</name>
    <dbReference type="NCBI Taxonomy" id="425677"/>
    <lineage>
        <taxon>Bacteria</taxon>
        <taxon>Pseudomonadati</taxon>
        <taxon>Pseudomonadota</taxon>
        <taxon>Alphaproteobacteria</taxon>
        <taxon>Hyphomicrobiales</taxon>
        <taxon>Xanthobacteraceae</taxon>
        <taxon>Labrys</taxon>
    </lineage>
</organism>